<evidence type="ECO:0000313" key="1">
    <source>
        <dbReference type="EMBL" id="AUH66451.1"/>
    </source>
</evidence>
<dbReference type="EMBL" id="CP025430">
    <property type="protein sequence ID" value="AUH66451.1"/>
    <property type="molecule type" value="Genomic_DNA"/>
</dbReference>
<keyword evidence="2" id="KW-1185">Reference proteome</keyword>
<reference evidence="1 2" key="1">
    <citation type="journal article" date="2013" name="Antonie Van Leeuwenhoek">
        <title>Paracoccus zhejiangensis sp. nov., isolated from activated sludge in wastewater-treatment system.</title>
        <authorList>
            <person name="Wu Z.G."/>
            <person name="Zhang D.F."/>
            <person name="Liu Y.L."/>
            <person name="Wang F."/>
            <person name="Jiang X."/>
            <person name="Li C."/>
            <person name="Li S.P."/>
            <person name="Hong Q."/>
            <person name="Li W.J."/>
        </authorList>
    </citation>
    <scope>NUCLEOTIDE SEQUENCE [LARGE SCALE GENOMIC DNA]</scope>
    <source>
        <strain evidence="1 2">J6</strain>
    </source>
</reference>
<dbReference type="Proteomes" id="UP000234530">
    <property type="component" value="Chromosome"/>
</dbReference>
<dbReference type="KEGG" id="pzh:CX676_18055"/>
<gene>
    <name evidence="1" type="ORF">CX676_18055</name>
</gene>
<dbReference type="AlphaFoldDB" id="A0A2H5F4H7"/>
<accession>A0A2H5F4H7</accession>
<protein>
    <submittedName>
        <fullName evidence="1">Uncharacterized protein</fullName>
    </submittedName>
</protein>
<name>A0A2H5F4H7_9RHOB</name>
<organism evidence="1 2">
    <name type="scientific">Paracoccus zhejiangensis</name>
    <dbReference type="NCBI Taxonomy" id="1077935"/>
    <lineage>
        <taxon>Bacteria</taxon>
        <taxon>Pseudomonadati</taxon>
        <taxon>Pseudomonadota</taxon>
        <taxon>Alphaproteobacteria</taxon>
        <taxon>Rhodobacterales</taxon>
        <taxon>Paracoccaceae</taxon>
        <taxon>Paracoccus</taxon>
    </lineage>
</organism>
<evidence type="ECO:0000313" key="2">
    <source>
        <dbReference type="Proteomes" id="UP000234530"/>
    </source>
</evidence>
<proteinExistence type="predicted"/>
<sequence length="70" mass="7519">MFQSPPPAARSRDLGFATIELSGQRSAQGPVLRRFRDGRVTIEAGEREITGHPIGGAAPKGWWASLTTSL</sequence>
<dbReference type="OrthoDB" id="7775647at2"/>